<evidence type="ECO:0000256" key="4">
    <source>
        <dbReference type="ARBA" id="ARBA00037106"/>
    </source>
</evidence>
<dbReference type="InterPro" id="IPR038296">
    <property type="entry name" value="ParD_sf"/>
</dbReference>
<dbReference type="OrthoDB" id="9815501at2"/>
<dbReference type="Gene3D" id="6.10.10.120">
    <property type="entry name" value="Antitoxin ParD1-like"/>
    <property type="match status" value="1"/>
</dbReference>
<protein>
    <recommendedName>
        <fullName evidence="2">Antitoxin ParD</fullName>
    </recommendedName>
</protein>
<dbReference type="InterPro" id="IPR022789">
    <property type="entry name" value="ParD"/>
</dbReference>
<comment type="function">
    <text evidence="4">Antitoxin component of a type II toxin-antitoxin (TA) system. Neutralizes the effect of toxin ParE.</text>
</comment>
<evidence type="ECO:0000313" key="6">
    <source>
        <dbReference type="Proteomes" id="UP000001955"/>
    </source>
</evidence>
<proteinExistence type="inferred from homology"/>
<dbReference type="STRING" id="630626.EBL_c34100"/>
<dbReference type="AlphaFoldDB" id="I2BD66"/>
<dbReference type="CDD" id="cd22231">
    <property type="entry name" value="RHH_NikR_HicB-like"/>
    <property type="match status" value="1"/>
</dbReference>
<dbReference type="InterPro" id="IPR010985">
    <property type="entry name" value="Ribbon_hlx_hlx"/>
</dbReference>
<sequence>MTTSVSLSPYFEVFIREQIASGRYNNASEVIRAGLRALEEKEQQLKLDAMRRDVVAGMESGPGKEADEVFHRLSEKYRAMAGDKRDK</sequence>
<organism evidence="5 6">
    <name type="scientific">Shimwellia blattae (strain ATCC 29907 / DSM 4481 / JCM 1650 / NBRC 105725 / CDC 9005-74)</name>
    <name type="common">Escherichia blattae</name>
    <dbReference type="NCBI Taxonomy" id="630626"/>
    <lineage>
        <taxon>Bacteria</taxon>
        <taxon>Pseudomonadati</taxon>
        <taxon>Pseudomonadota</taxon>
        <taxon>Gammaproteobacteria</taxon>
        <taxon>Enterobacterales</taxon>
        <taxon>Enterobacteriaceae</taxon>
        <taxon>Shimwellia</taxon>
    </lineage>
</organism>
<dbReference type="HOGENOM" id="CLU_144805_6_0_6"/>
<evidence type="ECO:0000256" key="3">
    <source>
        <dbReference type="ARBA" id="ARBA00022649"/>
    </source>
</evidence>
<dbReference type="RefSeq" id="WP_002444100.1">
    <property type="nucleotide sequence ID" value="NC_017910.1"/>
</dbReference>
<keyword evidence="6" id="KW-1185">Reference proteome</keyword>
<name>I2BD66_SHIBC</name>
<dbReference type="PANTHER" id="PTHR36582">
    <property type="entry name" value="ANTITOXIN PARD"/>
    <property type="match status" value="1"/>
</dbReference>
<dbReference type="Pfam" id="PF03693">
    <property type="entry name" value="ParD_antitoxin"/>
    <property type="match status" value="1"/>
</dbReference>
<reference evidence="5 6" key="1">
    <citation type="journal article" date="2012" name="J. Bacteriol.">
        <title>Complete genome sequence of the B12-producing Shimwellia blattae strain DSM 4481, isolated from a cockroach.</title>
        <authorList>
            <person name="Brzuszkiewicz E."/>
            <person name="Waschkowitz T."/>
            <person name="Wiezer A."/>
            <person name="Daniel R."/>
        </authorList>
    </citation>
    <scope>NUCLEOTIDE SEQUENCE [LARGE SCALE GENOMIC DNA]</scope>
    <source>
        <strain evidence="6">ATCC 29907 / DSM 4481 / JCM 1650 / NBRC 105725 / CDC 9005-74</strain>
    </source>
</reference>
<dbReference type="Proteomes" id="UP000001955">
    <property type="component" value="Chromosome"/>
</dbReference>
<evidence type="ECO:0000313" key="5">
    <source>
        <dbReference type="EMBL" id="AFJ48470.1"/>
    </source>
</evidence>
<accession>I2BD66</accession>
<gene>
    <name evidence="5" type="ordered locus">EBL_c34100</name>
</gene>
<accession>K6W520</accession>
<evidence type="ECO:0000256" key="2">
    <source>
        <dbReference type="ARBA" id="ARBA00017940"/>
    </source>
</evidence>
<comment type="similarity">
    <text evidence="1">Belongs to the ParD antitoxin family.</text>
</comment>
<keyword evidence="3" id="KW-1277">Toxin-antitoxin system</keyword>
<dbReference type="KEGG" id="ebt:EBL_c34100"/>
<dbReference type="GO" id="GO:0006355">
    <property type="term" value="P:regulation of DNA-templated transcription"/>
    <property type="evidence" value="ECO:0007669"/>
    <property type="project" value="InterPro"/>
</dbReference>
<dbReference type="eggNOG" id="COG3609">
    <property type="taxonomic scope" value="Bacteria"/>
</dbReference>
<dbReference type="SUPFAM" id="SSF47598">
    <property type="entry name" value="Ribbon-helix-helix"/>
    <property type="match status" value="1"/>
</dbReference>
<evidence type="ECO:0000256" key="1">
    <source>
        <dbReference type="ARBA" id="ARBA00008580"/>
    </source>
</evidence>
<dbReference type="EMBL" id="CP001560">
    <property type="protein sequence ID" value="AFJ48470.1"/>
    <property type="molecule type" value="Genomic_DNA"/>
</dbReference>
<dbReference type="PANTHER" id="PTHR36582:SF2">
    <property type="entry name" value="ANTITOXIN PARD"/>
    <property type="match status" value="1"/>
</dbReference>
<dbReference type="NCBIfam" id="TIGR02606">
    <property type="entry name" value="antidote_CC2985"/>
    <property type="match status" value="1"/>
</dbReference>